<sequence length="36" mass="4135">MRAVMQIINTPSCLSYLVNFVRKANDQVSLMILMSF</sequence>
<proteinExistence type="predicted"/>
<name>A0A0A9E3P3_ARUDO</name>
<organism evidence="1">
    <name type="scientific">Arundo donax</name>
    <name type="common">Giant reed</name>
    <name type="synonym">Donax arundinaceus</name>
    <dbReference type="NCBI Taxonomy" id="35708"/>
    <lineage>
        <taxon>Eukaryota</taxon>
        <taxon>Viridiplantae</taxon>
        <taxon>Streptophyta</taxon>
        <taxon>Embryophyta</taxon>
        <taxon>Tracheophyta</taxon>
        <taxon>Spermatophyta</taxon>
        <taxon>Magnoliopsida</taxon>
        <taxon>Liliopsida</taxon>
        <taxon>Poales</taxon>
        <taxon>Poaceae</taxon>
        <taxon>PACMAD clade</taxon>
        <taxon>Arundinoideae</taxon>
        <taxon>Arundineae</taxon>
        <taxon>Arundo</taxon>
    </lineage>
</organism>
<protein>
    <submittedName>
        <fullName evidence="1">Uncharacterized protein</fullName>
    </submittedName>
</protein>
<accession>A0A0A9E3P3</accession>
<reference evidence="1" key="2">
    <citation type="journal article" date="2015" name="Data Brief">
        <title>Shoot transcriptome of the giant reed, Arundo donax.</title>
        <authorList>
            <person name="Barrero R.A."/>
            <person name="Guerrero F.D."/>
            <person name="Moolhuijzen P."/>
            <person name="Goolsby J.A."/>
            <person name="Tidwell J."/>
            <person name="Bellgard S.E."/>
            <person name="Bellgard M.I."/>
        </authorList>
    </citation>
    <scope>NUCLEOTIDE SEQUENCE</scope>
    <source>
        <tissue evidence="1">Shoot tissue taken approximately 20 cm above the soil surface</tissue>
    </source>
</reference>
<dbReference type="AlphaFoldDB" id="A0A0A9E3P3"/>
<dbReference type="EMBL" id="GBRH01205370">
    <property type="protein sequence ID" value="JAD92525.1"/>
    <property type="molecule type" value="Transcribed_RNA"/>
</dbReference>
<evidence type="ECO:0000313" key="1">
    <source>
        <dbReference type="EMBL" id="JAD92525.1"/>
    </source>
</evidence>
<reference evidence="1" key="1">
    <citation type="submission" date="2014-09" db="EMBL/GenBank/DDBJ databases">
        <authorList>
            <person name="Magalhaes I.L.F."/>
            <person name="Oliveira U."/>
            <person name="Santos F.R."/>
            <person name="Vidigal T.H.D.A."/>
            <person name="Brescovit A.D."/>
            <person name="Santos A.J."/>
        </authorList>
    </citation>
    <scope>NUCLEOTIDE SEQUENCE</scope>
    <source>
        <tissue evidence="1">Shoot tissue taken approximately 20 cm above the soil surface</tissue>
    </source>
</reference>